<sequence length="202" mass="22532">MPLQAYYRDPNAGDLSLPLDSGRPVSEEKLRALGLKWWSVEGSPDERLKKFKELSKSLGFEDGDYEHVYDLSKQIGSPYDAAMTPQDLLEAWAQESLFPHPICVLYLSGTVYIDLKEPGTNSFIRLVIPPKYAISYPAGALWQASSRKDTPLDFAARIIFKATDPASVHLIGDELDKHPARMEYAQSLLSGAVNLAQIKSFK</sequence>
<name>A0ABR2ZKV6_9AGAR</name>
<gene>
    <name evidence="1" type="primary">ADI1_3</name>
    <name evidence="1" type="ORF">AAF712_011611</name>
</gene>
<dbReference type="Gene3D" id="2.60.120.10">
    <property type="entry name" value="Jelly Rolls"/>
    <property type="match status" value="1"/>
</dbReference>
<protein>
    <submittedName>
        <fullName evidence="1">1,2-dihydroxy-3-keto-5-methylthiopentene dioxygenase</fullName>
        <ecNumber evidence="1">1.13.11.5</ecNumber>
    </submittedName>
</protein>
<proteinExistence type="predicted"/>
<keyword evidence="1" id="KW-0560">Oxidoreductase</keyword>
<accession>A0ABR2ZKV6</accession>
<dbReference type="EMBL" id="JBBXMP010000131">
    <property type="protein sequence ID" value="KAL0061584.1"/>
    <property type="molecule type" value="Genomic_DNA"/>
</dbReference>
<dbReference type="GO" id="GO:0004411">
    <property type="term" value="F:homogentisate 1,2-dioxygenase activity"/>
    <property type="evidence" value="ECO:0007669"/>
    <property type="project" value="UniProtKB-EC"/>
</dbReference>
<keyword evidence="2" id="KW-1185">Reference proteome</keyword>
<keyword evidence="1" id="KW-0223">Dioxygenase</keyword>
<dbReference type="Proteomes" id="UP001437256">
    <property type="component" value="Unassembled WGS sequence"/>
</dbReference>
<dbReference type="EC" id="1.13.11.5" evidence="1"/>
<organism evidence="1 2">
    <name type="scientific">Marasmius tenuissimus</name>
    <dbReference type="NCBI Taxonomy" id="585030"/>
    <lineage>
        <taxon>Eukaryota</taxon>
        <taxon>Fungi</taxon>
        <taxon>Dikarya</taxon>
        <taxon>Basidiomycota</taxon>
        <taxon>Agaricomycotina</taxon>
        <taxon>Agaricomycetes</taxon>
        <taxon>Agaricomycetidae</taxon>
        <taxon>Agaricales</taxon>
        <taxon>Marasmiineae</taxon>
        <taxon>Marasmiaceae</taxon>
        <taxon>Marasmius</taxon>
    </lineage>
</organism>
<evidence type="ECO:0000313" key="1">
    <source>
        <dbReference type="EMBL" id="KAL0061584.1"/>
    </source>
</evidence>
<evidence type="ECO:0000313" key="2">
    <source>
        <dbReference type="Proteomes" id="UP001437256"/>
    </source>
</evidence>
<dbReference type="InterPro" id="IPR014710">
    <property type="entry name" value="RmlC-like_jellyroll"/>
</dbReference>
<reference evidence="1 2" key="1">
    <citation type="submission" date="2024-05" db="EMBL/GenBank/DDBJ databases">
        <title>A draft genome resource for the thread blight pathogen Marasmius tenuissimus strain MS-2.</title>
        <authorList>
            <person name="Yulfo-Soto G.E."/>
            <person name="Baruah I.K."/>
            <person name="Amoako-Attah I."/>
            <person name="Bukari Y."/>
            <person name="Meinhardt L.W."/>
            <person name="Bailey B.A."/>
            <person name="Cohen S.P."/>
        </authorList>
    </citation>
    <scope>NUCLEOTIDE SEQUENCE [LARGE SCALE GENOMIC DNA]</scope>
    <source>
        <strain evidence="1 2">MS-2</strain>
    </source>
</reference>
<comment type="caution">
    <text evidence="1">The sequence shown here is derived from an EMBL/GenBank/DDBJ whole genome shotgun (WGS) entry which is preliminary data.</text>
</comment>